<evidence type="ECO:0000256" key="5">
    <source>
        <dbReference type="ARBA" id="ARBA00023125"/>
    </source>
</evidence>
<dbReference type="InterPro" id="IPR003602">
    <property type="entry name" value="Topo_IA_DNA-bd_dom"/>
</dbReference>
<dbReference type="PROSITE" id="PS00396">
    <property type="entry name" value="TOPO_IA_1"/>
    <property type="match status" value="1"/>
</dbReference>
<dbReference type="SMART" id="SM00436">
    <property type="entry name" value="TOP1Bc"/>
    <property type="match status" value="1"/>
</dbReference>
<dbReference type="PROSITE" id="PS50880">
    <property type="entry name" value="TOPRIM"/>
    <property type="match status" value="1"/>
</dbReference>
<dbReference type="SMART" id="SM00437">
    <property type="entry name" value="TOP1Ac"/>
    <property type="match status" value="1"/>
</dbReference>
<evidence type="ECO:0000259" key="7">
    <source>
        <dbReference type="PROSITE" id="PS50880"/>
    </source>
</evidence>
<dbReference type="Gene3D" id="3.40.50.140">
    <property type="match status" value="1"/>
</dbReference>
<name>A0A6C0JHS8_9ZZZZ</name>
<comment type="catalytic activity">
    <reaction evidence="1">
        <text>ATP-independent breakage of single-stranded DNA, followed by passage and rejoining.</text>
        <dbReference type="EC" id="5.6.2.1"/>
    </reaction>
</comment>
<dbReference type="PROSITE" id="PS52039">
    <property type="entry name" value="TOPO_IA_2"/>
    <property type="match status" value="1"/>
</dbReference>
<keyword evidence="5" id="KW-0238">DNA-binding</keyword>
<dbReference type="InterPro" id="IPR023406">
    <property type="entry name" value="Topo_IA_AS"/>
</dbReference>
<dbReference type="InterPro" id="IPR003601">
    <property type="entry name" value="Topo_IA_2"/>
</dbReference>
<dbReference type="InterPro" id="IPR006171">
    <property type="entry name" value="TOPRIM_dom"/>
</dbReference>
<dbReference type="GO" id="GO:0003917">
    <property type="term" value="F:DNA topoisomerase type I (single strand cut, ATP-independent) activity"/>
    <property type="evidence" value="ECO:0007669"/>
    <property type="project" value="UniProtKB-EC"/>
</dbReference>
<dbReference type="EC" id="5.6.2.1" evidence="3"/>
<evidence type="ECO:0000256" key="2">
    <source>
        <dbReference type="ARBA" id="ARBA00009446"/>
    </source>
</evidence>
<keyword evidence="4" id="KW-0799">Topoisomerase</keyword>
<accession>A0A6C0JHS8</accession>
<dbReference type="EMBL" id="MN740409">
    <property type="protein sequence ID" value="QHU05202.1"/>
    <property type="molecule type" value="Genomic_DNA"/>
</dbReference>
<dbReference type="Pfam" id="PF01751">
    <property type="entry name" value="Toprim"/>
    <property type="match status" value="1"/>
</dbReference>
<feature type="domain" description="Toprim" evidence="7">
    <location>
        <begin position="27"/>
        <end position="138"/>
    </location>
</feature>
<dbReference type="InterPro" id="IPR013825">
    <property type="entry name" value="Topo_IA_cen_sub2"/>
</dbReference>
<comment type="similarity">
    <text evidence="2">Belongs to the type IA topoisomerase family.</text>
</comment>
<evidence type="ECO:0000256" key="3">
    <source>
        <dbReference type="ARBA" id="ARBA00012891"/>
    </source>
</evidence>
<evidence type="ECO:0000313" key="9">
    <source>
        <dbReference type="EMBL" id="QHU05202.1"/>
    </source>
</evidence>
<protein>
    <recommendedName>
        <fullName evidence="3">DNA topoisomerase</fullName>
        <ecNumber evidence="3">5.6.2.1</ecNumber>
    </recommendedName>
</protein>
<dbReference type="GO" id="GO:0003677">
    <property type="term" value="F:DNA binding"/>
    <property type="evidence" value="ECO:0007669"/>
    <property type="project" value="UniProtKB-KW"/>
</dbReference>
<dbReference type="InterPro" id="IPR023405">
    <property type="entry name" value="Topo_IA_core_domain"/>
</dbReference>
<dbReference type="SMART" id="SM00493">
    <property type="entry name" value="TOPRIM"/>
    <property type="match status" value="1"/>
</dbReference>
<proteinExistence type="inferred from homology"/>
<evidence type="ECO:0000256" key="4">
    <source>
        <dbReference type="ARBA" id="ARBA00023029"/>
    </source>
</evidence>
<keyword evidence="6" id="KW-0413">Isomerase</keyword>
<dbReference type="AlphaFoldDB" id="A0A6C0JHS8"/>
<feature type="domain" description="Topo IA-type catalytic" evidence="8">
    <location>
        <begin position="154"/>
        <end position="616"/>
    </location>
</feature>
<dbReference type="Gene3D" id="2.70.20.10">
    <property type="entry name" value="Topoisomerase I, domain 3"/>
    <property type="match status" value="1"/>
</dbReference>
<dbReference type="CDD" id="cd00186">
    <property type="entry name" value="TOP1Ac"/>
    <property type="match status" value="1"/>
</dbReference>
<evidence type="ECO:0000256" key="6">
    <source>
        <dbReference type="ARBA" id="ARBA00023235"/>
    </source>
</evidence>
<organism evidence="9">
    <name type="scientific">viral metagenome</name>
    <dbReference type="NCBI Taxonomy" id="1070528"/>
    <lineage>
        <taxon>unclassified sequences</taxon>
        <taxon>metagenomes</taxon>
        <taxon>organismal metagenomes</taxon>
    </lineage>
</organism>
<dbReference type="PANTHER" id="PTHR42785:SF1">
    <property type="entry name" value="DNA TOPOISOMERASE"/>
    <property type="match status" value="1"/>
</dbReference>
<dbReference type="Gene3D" id="1.10.290.10">
    <property type="entry name" value="Topoisomerase I, domain 4"/>
    <property type="match status" value="1"/>
</dbReference>
<dbReference type="GO" id="GO:0006265">
    <property type="term" value="P:DNA topological change"/>
    <property type="evidence" value="ECO:0007669"/>
    <property type="project" value="InterPro"/>
</dbReference>
<dbReference type="PANTHER" id="PTHR42785">
    <property type="entry name" value="DNA TOPOISOMERASE, TYPE IA, CORE"/>
    <property type="match status" value="1"/>
</dbReference>
<dbReference type="InterPro" id="IPR000380">
    <property type="entry name" value="Topo_IA"/>
</dbReference>
<dbReference type="InterPro" id="IPR013826">
    <property type="entry name" value="Topo_IA_cen_sub3"/>
</dbReference>
<dbReference type="PRINTS" id="PR00417">
    <property type="entry name" value="PRTPISMRASEI"/>
</dbReference>
<dbReference type="Gene3D" id="1.10.460.10">
    <property type="entry name" value="Topoisomerase I, domain 2"/>
    <property type="match status" value="2"/>
</dbReference>
<dbReference type="Pfam" id="PF01131">
    <property type="entry name" value="Topoisom_bac"/>
    <property type="match status" value="1"/>
</dbReference>
<dbReference type="InterPro" id="IPR013824">
    <property type="entry name" value="Topo_IA_cen_sub1"/>
</dbReference>
<evidence type="ECO:0000259" key="8">
    <source>
        <dbReference type="PROSITE" id="PS52039"/>
    </source>
</evidence>
<dbReference type="SUPFAM" id="SSF56712">
    <property type="entry name" value="Prokaryotic type I DNA topoisomerase"/>
    <property type="match status" value="1"/>
</dbReference>
<sequence length="826" mass="95283">MPPKQYKKYNKPTNATRLPLSKNTSAKYLIIVESPSKCAKIEHFLGEDYCCIASKGHIRSIDGLKAIDTKNGFVPTFSIIDEKKEHVEAMRKIIAKFSKPNIIVASDDDREGEAIAWHICQLFDLPIETTQRIIFHEVTKNAIIDAVRNPTHLNMNLVHAQHARQVLDIIVGYKISPFLWKYLYNNKSNSLSAGRCQTPALRLVYDNEKENEMKIKNGKENGLEIRHKIKGVFFSKAIEFTLDYEFENDVDVLDFFEKSKNHKHLLRIGEETSLTKSPPKPLHTSRLLQVASNVLHISPKETMSLCQKLYQNGFITYMRTESSHYSSVFLEKAREYIIKEYEKPEYVGKLDAITLKDSSNPHEAIRVTQIDLCVLPNAEDAKMASLYKLIWRTTVESCMSEAKYKNRPIKISAPLSKEYSHIVEIPVFYGWKIVSEKGENERASVQAASVQTGLISYFQAMLPGSSCPYQKIYSKVTVRNLHQHYTEASLINKLEDLGIGRPSTFASIVETIQDRGYVKKTDIEGIEIECKEYNLVEKTLTNTINKNRFGNEKNKLVIQSIGKITVDFLLQYFENLFSYEYTKKMEEQLDLVSGQGQEVEWSSICKHCYDEIKRLSGPIKNIVKQSYVVEPGYEYIFERFGPAIKHTLEDGSVEYFPAKNEKDIDLEKLKNKEYSLEELLEKKTRCLGKFENQDVYLKNGKYGYYIEWTPAAKEINDNDCQTDVRRESIKSVLSSKNKISEEIEMSDIEHLLQIEKKSQEKVALRILNSVMSIRKGQFGVYVFYKRPDMKKPQFLNITKFPQGFLTCDIQTLVNWLCETYKLPMPL</sequence>
<reference evidence="9" key="1">
    <citation type="journal article" date="2020" name="Nature">
        <title>Giant virus diversity and host interactions through global metagenomics.</title>
        <authorList>
            <person name="Schulz F."/>
            <person name="Roux S."/>
            <person name="Paez-Espino D."/>
            <person name="Jungbluth S."/>
            <person name="Walsh D.A."/>
            <person name="Denef V.J."/>
            <person name="McMahon K.D."/>
            <person name="Konstantinidis K.T."/>
            <person name="Eloe-Fadrosh E.A."/>
            <person name="Kyrpides N.C."/>
            <person name="Woyke T."/>
        </authorList>
    </citation>
    <scope>NUCLEOTIDE SEQUENCE</scope>
    <source>
        <strain evidence="9">GVMAG-M-3300027708-5</strain>
    </source>
</reference>
<evidence type="ECO:0000256" key="1">
    <source>
        <dbReference type="ARBA" id="ARBA00000213"/>
    </source>
</evidence>
<dbReference type="InterPro" id="IPR013497">
    <property type="entry name" value="Topo_IA_cen"/>
</dbReference>